<organism evidence="2 3">
    <name type="scientific">Desulfovibrio piger ATCC 29098</name>
    <dbReference type="NCBI Taxonomy" id="411464"/>
    <lineage>
        <taxon>Bacteria</taxon>
        <taxon>Pseudomonadati</taxon>
        <taxon>Thermodesulfobacteriota</taxon>
        <taxon>Desulfovibrionia</taxon>
        <taxon>Desulfovibrionales</taxon>
        <taxon>Desulfovibrionaceae</taxon>
        <taxon>Desulfovibrio</taxon>
    </lineage>
</organism>
<sequence>MPYHPAWPDGRPEHTEGNCRSRHHKTKKGRLKASLSFWSNVALLPVTAPHGPRHPACRRFILQMKNISFVQSERLPGHACIPVRHALADSLSCPTWQSSHQNV</sequence>
<dbReference type="EMBL" id="ABXU01000021">
    <property type="protein sequence ID" value="EEB34577.1"/>
    <property type="molecule type" value="Genomic_DNA"/>
</dbReference>
<proteinExistence type="predicted"/>
<comment type="caution">
    <text evidence="2">The sequence shown here is derived from an EMBL/GenBank/DDBJ whole genome shotgun (WGS) entry which is preliminary data.</text>
</comment>
<evidence type="ECO:0000313" key="3">
    <source>
        <dbReference type="Proteomes" id="UP000003676"/>
    </source>
</evidence>
<dbReference type="HOGENOM" id="CLU_2259248_0_0_7"/>
<dbReference type="Proteomes" id="UP000003676">
    <property type="component" value="Unassembled WGS sequence"/>
</dbReference>
<accession>B6WQX0</accession>
<reference evidence="2 3" key="1">
    <citation type="submission" date="2008-10" db="EMBL/GenBank/DDBJ databases">
        <title>Draft genome sequence of Desulvovibrio piger (ATCC 29098).</title>
        <authorList>
            <person name="Sudarsanam P."/>
            <person name="Ley R."/>
            <person name="Guruge J."/>
            <person name="Turnbaugh P.J."/>
            <person name="Mahowald M."/>
            <person name="Liep D."/>
            <person name="Gordon J."/>
        </authorList>
    </citation>
    <scope>NUCLEOTIDE SEQUENCE [LARGE SCALE GENOMIC DNA]</scope>
    <source>
        <strain evidence="2 3">ATCC 29098</strain>
    </source>
</reference>
<evidence type="ECO:0000256" key="1">
    <source>
        <dbReference type="SAM" id="MobiDB-lite"/>
    </source>
</evidence>
<feature type="region of interest" description="Disordered" evidence="1">
    <location>
        <begin position="1"/>
        <end position="26"/>
    </location>
</feature>
<protein>
    <submittedName>
        <fullName evidence="2">Uncharacterized protein</fullName>
    </submittedName>
</protein>
<name>B6WQX0_9BACT</name>
<gene>
    <name evidence="2" type="ORF">DESPIG_00450</name>
</gene>
<reference evidence="2 3" key="2">
    <citation type="submission" date="2008-10" db="EMBL/GenBank/DDBJ databases">
        <authorList>
            <person name="Fulton L."/>
            <person name="Clifton S."/>
            <person name="Fulton B."/>
            <person name="Xu J."/>
            <person name="Minx P."/>
            <person name="Pepin K.H."/>
            <person name="Johnson M."/>
            <person name="Bhonagiri V."/>
            <person name="Nash W.E."/>
            <person name="Mardis E.R."/>
            <person name="Wilson R.K."/>
        </authorList>
    </citation>
    <scope>NUCLEOTIDE SEQUENCE [LARGE SCALE GENOMIC DNA]</scope>
    <source>
        <strain evidence="2 3">ATCC 29098</strain>
    </source>
</reference>
<dbReference type="AlphaFoldDB" id="B6WQX0"/>
<evidence type="ECO:0000313" key="2">
    <source>
        <dbReference type="EMBL" id="EEB34577.1"/>
    </source>
</evidence>
<feature type="compositionally biased region" description="Basic and acidic residues" evidence="1">
    <location>
        <begin position="10"/>
        <end position="19"/>
    </location>
</feature>